<feature type="domain" description="LysM" evidence="2">
    <location>
        <begin position="388"/>
        <end position="432"/>
    </location>
</feature>
<accession>A0ABM5UVE2</accession>
<feature type="domain" description="LysM" evidence="2">
    <location>
        <begin position="319"/>
        <end position="362"/>
    </location>
</feature>
<dbReference type="InterPro" id="IPR023346">
    <property type="entry name" value="Lysozyme-like_dom_sf"/>
</dbReference>
<comment type="similarity">
    <text evidence="1">Belongs to the transglycosylase Slt family.</text>
</comment>
<dbReference type="Proteomes" id="UP000063965">
    <property type="component" value="Chromosome"/>
</dbReference>
<proteinExistence type="inferred from homology"/>
<dbReference type="EMBL" id="CP011126">
    <property type="protein sequence ID" value="AKQ33861.1"/>
    <property type="molecule type" value="Genomic_DNA"/>
</dbReference>
<name>A0ABM5UVE2_9COXI</name>
<dbReference type="PANTHER" id="PTHR33734">
    <property type="entry name" value="LYSM DOMAIN-CONTAINING GPI-ANCHORED PROTEIN 2"/>
    <property type="match status" value="1"/>
</dbReference>
<gene>
    <name evidence="3" type="ORF">CleRT_12910</name>
</gene>
<dbReference type="PROSITE" id="PS00922">
    <property type="entry name" value="TRANSGLYCOSYLASE"/>
    <property type="match status" value="1"/>
</dbReference>
<dbReference type="CDD" id="cd00118">
    <property type="entry name" value="LysM"/>
    <property type="match status" value="3"/>
</dbReference>
<dbReference type="Gene3D" id="1.10.530.10">
    <property type="match status" value="1"/>
</dbReference>
<keyword evidence="4" id="KW-1185">Reference proteome</keyword>
<dbReference type="InterPro" id="IPR008258">
    <property type="entry name" value="Transglycosylase_SLT_dom_1"/>
</dbReference>
<evidence type="ECO:0000313" key="3">
    <source>
        <dbReference type="EMBL" id="AKQ33861.1"/>
    </source>
</evidence>
<evidence type="ECO:0000256" key="1">
    <source>
        <dbReference type="ARBA" id="ARBA00007734"/>
    </source>
</evidence>
<protein>
    <submittedName>
        <fullName evidence="3">Transglycosylase, Slt family</fullName>
    </submittedName>
</protein>
<dbReference type="PANTHER" id="PTHR33734:SF22">
    <property type="entry name" value="MEMBRANE-BOUND LYTIC MUREIN TRANSGLYCOSYLASE D"/>
    <property type="match status" value="1"/>
</dbReference>
<dbReference type="InterPro" id="IPR000189">
    <property type="entry name" value="Transglyc_AS"/>
</dbReference>
<reference evidence="3 4" key="1">
    <citation type="journal article" date="2015" name="Genome Biol. Evol.">
        <title>Distinctive Genome Reduction Rates Revealed by Genomic Analyses of Two Coxiella-Like Endosymbionts in Ticks.</title>
        <authorList>
            <person name="Gottlieb Y."/>
            <person name="Lalzar I."/>
            <person name="Klasson L."/>
        </authorList>
    </citation>
    <scope>NUCLEOTIDE SEQUENCE [LARGE SCALE GENOMIC DNA]</scope>
    <source>
        <strain evidence="3 4">CRt</strain>
    </source>
</reference>
<dbReference type="InterPro" id="IPR018392">
    <property type="entry name" value="LysM"/>
</dbReference>
<dbReference type="CDD" id="cd16894">
    <property type="entry name" value="MltD-like"/>
    <property type="match status" value="1"/>
</dbReference>
<dbReference type="Gene3D" id="3.10.350.10">
    <property type="entry name" value="LysM domain"/>
    <property type="match status" value="3"/>
</dbReference>
<organism evidence="3 4">
    <name type="scientific">Candidatus Coxiella mudrowiae</name>
    <dbReference type="NCBI Taxonomy" id="2054173"/>
    <lineage>
        <taxon>Bacteria</taxon>
        <taxon>Pseudomonadati</taxon>
        <taxon>Pseudomonadota</taxon>
        <taxon>Gammaproteobacteria</taxon>
        <taxon>Legionellales</taxon>
        <taxon>Coxiellaceae</taxon>
        <taxon>Coxiella</taxon>
    </lineage>
</organism>
<dbReference type="SMART" id="SM00257">
    <property type="entry name" value="LysM"/>
    <property type="match status" value="3"/>
</dbReference>
<dbReference type="InterPro" id="IPR036779">
    <property type="entry name" value="LysM_dom_sf"/>
</dbReference>
<dbReference type="PROSITE" id="PS51782">
    <property type="entry name" value="LYSM"/>
    <property type="match status" value="3"/>
</dbReference>
<feature type="domain" description="LysM" evidence="2">
    <location>
        <begin position="441"/>
        <end position="484"/>
    </location>
</feature>
<dbReference type="Pfam" id="PF01464">
    <property type="entry name" value="SLT"/>
    <property type="match status" value="1"/>
</dbReference>
<dbReference type="SUPFAM" id="SSF53955">
    <property type="entry name" value="Lysozyme-like"/>
    <property type="match status" value="1"/>
</dbReference>
<dbReference type="SUPFAM" id="SSF54106">
    <property type="entry name" value="LysM domain"/>
    <property type="match status" value="3"/>
</dbReference>
<sequence length="484" mass="56269">MRKWISKITIALFALSLIGVTTIAMPASSGQRWKISDIFFHSNNLWRAISPYFAIYGKYVNNYYVQNQIRWFRGRQSYLYELTQNARPYIYYVLQQTKKRGMPAEIALLPMIESNYNPFLYSKCGATGLWQLMPETATGFGLLINWWYDERRDVVASTNVALNYLQYLHDYFHSWLLAVAAYDAGEGTVAAAIRYNRRRGQPTDFWSLPLPYETREYVPKLLALADVIKNHNFYGLHLQPVENHPYFTTVVLKTPMNFKQLLKLSGSSLKSLRLLNPGFCRSTTIPNHTYNLLIPTNKVNELQENLTVLGEQHLMSLLLHHRVHAGDSLSILANRYHTSVTEIREMNKLKGDMIRIGENLLIPEAQATPYTSNNYHISEDNISRPQRVVDNVKSHETIIHIAHRYHVTPQKIYFWNRITKPKELVVRQKLIIWEPSAYKIRYHIVKWGESLSTIAHHYKTTVAKLRHSNHIVGNTIRIGQRLVV</sequence>
<dbReference type="RefSeq" id="WP_048875523.1">
    <property type="nucleotide sequence ID" value="NZ_CP011126.1"/>
</dbReference>
<evidence type="ECO:0000313" key="4">
    <source>
        <dbReference type="Proteomes" id="UP000063965"/>
    </source>
</evidence>
<evidence type="ECO:0000259" key="2">
    <source>
        <dbReference type="PROSITE" id="PS51782"/>
    </source>
</evidence>
<dbReference type="Pfam" id="PF01476">
    <property type="entry name" value="LysM"/>
    <property type="match status" value="3"/>
</dbReference>